<dbReference type="GeneID" id="113072672"/>
<dbReference type="InterPro" id="IPR007110">
    <property type="entry name" value="Ig-like_dom"/>
</dbReference>
<dbReference type="GO" id="GO:0004888">
    <property type="term" value="F:transmembrane signaling receptor activity"/>
    <property type="evidence" value="ECO:0007669"/>
    <property type="project" value="TreeGrafter"/>
</dbReference>
<evidence type="ECO:0000256" key="3">
    <source>
        <dbReference type="ARBA" id="ARBA00023136"/>
    </source>
</evidence>
<keyword evidence="8" id="KW-1185">Reference proteome</keyword>
<proteinExistence type="predicted"/>
<feature type="transmembrane region" description="Helical" evidence="5">
    <location>
        <begin position="188"/>
        <end position="214"/>
    </location>
</feature>
<evidence type="ECO:0000313" key="8">
    <source>
        <dbReference type="Proteomes" id="UP000515129"/>
    </source>
</evidence>
<dbReference type="PROSITE" id="PS50835">
    <property type="entry name" value="IG_LIKE"/>
    <property type="match status" value="1"/>
</dbReference>
<dbReference type="PANTHER" id="PTHR11860">
    <property type="entry name" value="POLYMERIC-IMMUNOGLOBULIN RECEPTOR"/>
    <property type="match status" value="1"/>
</dbReference>
<name>A0A6P6MXT5_CARAU</name>
<comment type="subcellular location">
    <subcellularLocation>
        <location evidence="1">Membrane</location>
    </subcellularLocation>
</comment>
<evidence type="ECO:0000256" key="6">
    <source>
        <dbReference type="SAM" id="SignalP"/>
    </source>
</evidence>
<keyword evidence="5" id="KW-1133">Transmembrane helix</keyword>
<keyword evidence="2 5" id="KW-0812">Transmembrane</keyword>
<feature type="domain" description="Ig-like" evidence="7">
    <location>
        <begin position="19"/>
        <end position="103"/>
    </location>
</feature>
<dbReference type="InterPro" id="IPR013106">
    <property type="entry name" value="Ig_V-set"/>
</dbReference>
<dbReference type="PANTHER" id="PTHR11860:SF87">
    <property type="entry name" value="CMRF35-LIKE MOLECULE 8"/>
    <property type="match status" value="1"/>
</dbReference>
<dbReference type="InterPro" id="IPR036179">
    <property type="entry name" value="Ig-like_dom_sf"/>
</dbReference>
<protein>
    <submittedName>
        <fullName evidence="9">CMRF35-like molecule 1 isoform X2</fullName>
    </submittedName>
</protein>
<dbReference type="GO" id="GO:0005886">
    <property type="term" value="C:plasma membrane"/>
    <property type="evidence" value="ECO:0007669"/>
    <property type="project" value="TreeGrafter"/>
</dbReference>
<evidence type="ECO:0000256" key="2">
    <source>
        <dbReference type="ARBA" id="ARBA00022692"/>
    </source>
</evidence>
<accession>A0A6P6MXT5</accession>
<reference evidence="9" key="1">
    <citation type="submission" date="2025-08" db="UniProtKB">
        <authorList>
            <consortium name="RefSeq"/>
        </authorList>
    </citation>
    <scope>IDENTIFICATION</scope>
    <source>
        <strain evidence="9">Wakin</strain>
        <tissue evidence="9">Muscle</tissue>
    </source>
</reference>
<feature type="chain" id="PRO_5027892981" evidence="6">
    <location>
        <begin position="18"/>
        <end position="262"/>
    </location>
</feature>
<evidence type="ECO:0000256" key="1">
    <source>
        <dbReference type="ARBA" id="ARBA00004370"/>
    </source>
</evidence>
<dbReference type="SUPFAM" id="SSF48726">
    <property type="entry name" value="Immunoglobulin"/>
    <property type="match status" value="1"/>
</dbReference>
<dbReference type="RefSeq" id="XP_026101432.1">
    <property type="nucleotide sequence ID" value="XM_026245647.1"/>
</dbReference>
<organism evidence="8 9">
    <name type="scientific">Carassius auratus</name>
    <name type="common">Goldfish</name>
    <dbReference type="NCBI Taxonomy" id="7957"/>
    <lineage>
        <taxon>Eukaryota</taxon>
        <taxon>Metazoa</taxon>
        <taxon>Chordata</taxon>
        <taxon>Craniata</taxon>
        <taxon>Vertebrata</taxon>
        <taxon>Euteleostomi</taxon>
        <taxon>Actinopterygii</taxon>
        <taxon>Neopterygii</taxon>
        <taxon>Teleostei</taxon>
        <taxon>Ostariophysi</taxon>
        <taxon>Cypriniformes</taxon>
        <taxon>Cyprinidae</taxon>
        <taxon>Cyprininae</taxon>
        <taxon>Carassius</taxon>
    </lineage>
</organism>
<dbReference type="InterPro" id="IPR050671">
    <property type="entry name" value="CD300_family_receptors"/>
</dbReference>
<evidence type="ECO:0000313" key="9">
    <source>
        <dbReference type="RefSeq" id="XP_026101432.1"/>
    </source>
</evidence>
<evidence type="ECO:0000256" key="5">
    <source>
        <dbReference type="SAM" id="Phobius"/>
    </source>
</evidence>
<dbReference type="Gene3D" id="2.60.40.10">
    <property type="entry name" value="Immunoglobulins"/>
    <property type="match status" value="1"/>
</dbReference>
<feature type="region of interest" description="Disordered" evidence="4">
    <location>
        <begin position="129"/>
        <end position="151"/>
    </location>
</feature>
<dbReference type="InterPro" id="IPR003599">
    <property type="entry name" value="Ig_sub"/>
</dbReference>
<evidence type="ECO:0000259" key="7">
    <source>
        <dbReference type="PROSITE" id="PS50835"/>
    </source>
</evidence>
<dbReference type="Pfam" id="PF07686">
    <property type="entry name" value="V-set"/>
    <property type="match status" value="1"/>
</dbReference>
<sequence length="262" mass="29240">MKFTFMISAFLLTVSSSVPVYIAVRGTEGEQVFLNCPYAEGYENSDKYFYKGPYRERKLLLKSAGGQSSVSEGRFSLLDDHQKRSFTLTIRNLSLSDAGVYTCATGWNGENKHIQLNVIRAPQKTRPDQISTSTLHSYTHTSTVTPRTGRETTRTMTGSTLVQLDQLNTERTNYTTHDATVPVPVLSFGSFVIIITAAMVLLLIGLPLIIVTVWKKEKNKGLLSSSIVEFNQVIHEHIKHAGRHCNPEDRDTETTVVYSCVS</sequence>
<dbReference type="InterPro" id="IPR013783">
    <property type="entry name" value="Ig-like_fold"/>
</dbReference>
<feature type="compositionally biased region" description="Low complexity" evidence="4">
    <location>
        <begin position="131"/>
        <end position="147"/>
    </location>
</feature>
<dbReference type="AlphaFoldDB" id="A0A6P6MXT5"/>
<feature type="signal peptide" evidence="6">
    <location>
        <begin position="1"/>
        <end position="17"/>
    </location>
</feature>
<dbReference type="SMART" id="SM00409">
    <property type="entry name" value="IG"/>
    <property type="match status" value="1"/>
</dbReference>
<keyword evidence="3 5" id="KW-0472">Membrane</keyword>
<dbReference type="Proteomes" id="UP000515129">
    <property type="component" value="Unplaced"/>
</dbReference>
<keyword evidence="6" id="KW-0732">Signal</keyword>
<gene>
    <name evidence="9" type="primary">LOC113072672</name>
</gene>
<evidence type="ECO:0000256" key="4">
    <source>
        <dbReference type="SAM" id="MobiDB-lite"/>
    </source>
</evidence>